<comment type="caution">
    <text evidence="1">The sequence shown here is derived from an EMBL/GenBank/DDBJ whole genome shotgun (WGS) entry which is preliminary data.</text>
</comment>
<protein>
    <submittedName>
        <fullName evidence="1">Stage II sporulation protein R</fullName>
    </submittedName>
</protein>
<dbReference type="InterPro" id="IPR014202">
    <property type="entry name" value="Spore_II_R"/>
</dbReference>
<proteinExistence type="predicted"/>
<organism evidence="1 2">
    <name type="scientific">Candidatus Faeciplasma pullistercoris</name>
    <dbReference type="NCBI Taxonomy" id="2840800"/>
    <lineage>
        <taxon>Bacteria</taxon>
        <taxon>Bacillati</taxon>
        <taxon>Bacillota</taxon>
        <taxon>Clostridia</taxon>
        <taxon>Eubacteriales</taxon>
        <taxon>Oscillospiraceae</taxon>
        <taxon>Oscillospiraceae incertae sedis</taxon>
        <taxon>Candidatus Faeciplasma</taxon>
    </lineage>
</organism>
<dbReference type="AlphaFoldDB" id="A0A9D1KJV5"/>
<sequence length="219" mass="24309">MMKKFTATIAIVLVVCLLTETISGISELENMTDKLIRLHVVANSDSDYDQSLKLKVRDAVLECVSDLTQEAGADSKEEAEKVIVENYELIEAAASNTLRDSGCNLPVTVGYEKTLIDTRVYDDFTLPYGMYDTLCVRIGSASGKNWWCVLFPALCVSGAVSIEESGVFDDGEIAIMKEPQKVKYRLFLFELFERVKCRLSGAKRLCIASAVFDLDGYLL</sequence>
<name>A0A9D1KJV5_9FIRM</name>
<reference evidence="1" key="1">
    <citation type="submission" date="2020-10" db="EMBL/GenBank/DDBJ databases">
        <authorList>
            <person name="Gilroy R."/>
        </authorList>
    </citation>
    <scope>NUCLEOTIDE SEQUENCE</scope>
    <source>
        <strain evidence="1">CHK33-4379</strain>
    </source>
</reference>
<reference evidence="1" key="2">
    <citation type="journal article" date="2021" name="PeerJ">
        <title>Extensive microbial diversity within the chicken gut microbiome revealed by metagenomics and culture.</title>
        <authorList>
            <person name="Gilroy R."/>
            <person name="Ravi A."/>
            <person name="Getino M."/>
            <person name="Pursley I."/>
            <person name="Horton D.L."/>
            <person name="Alikhan N.F."/>
            <person name="Baker D."/>
            <person name="Gharbi K."/>
            <person name="Hall N."/>
            <person name="Watson M."/>
            <person name="Adriaenssens E.M."/>
            <person name="Foster-Nyarko E."/>
            <person name="Jarju S."/>
            <person name="Secka A."/>
            <person name="Antonio M."/>
            <person name="Oren A."/>
            <person name="Chaudhuri R.R."/>
            <person name="La Ragione R."/>
            <person name="Hildebrand F."/>
            <person name="Pallen M.J."/>
        </authorList>
    </citation>
    <scope>NUCLEOTIDE SEQUENCE</scope>
    <source>
        <strain evidence="1">CHK33-4379</strain>
    </source>
</reference>
<evidence type="ECO:0000313" key="1">
    <source>
        <dbReference type="EMBL" id="HIT58565.1"/>
    </source>
</evidence>
<dbReference type="Proteomes" id="UP000824136">
    <property type="component" value="Unassembled WGS sequence"/>
</dbReference>
<evidence type="ECO:0000313" key="2">
    <source>
        <dbReference type="Proteomes" id="UP000824136"/>
    </source>
</evidence>
<dbReference type="Pfam" id="PF09551">
    <property type="entry name" value="Spore_II_R"/>
    <property type="match status" value="1"/>
</dbReference>
<gene>
    <name evidence="1" type="ORF">IAC39_02460</name>
</gene>
<dbReference type="EMBL" id="DVLL01000011">
    <property type="protein sequence ID" value="HIT58565.1"/>
    <property type="molecule type" value="Genomic_DNA"/>
</dbReference>
<accession>A0A9D1KJV5</accession>